<reference evidence="1 2" key="1">
    <citation type="submission" date="2020-08" db="EMBL/GenBank/DDBJ databases">
        <title>Genomic Encyclopedia of Type Strains, Phase IV (KMG-V): Genome sequencing to study the core and pangenomes of soil and plant-associated prokaryotes.</title>
        <authorList>
            <person name="Whitman W."/>
        </authorList>
    </citation>
    <scope>NUCLEOTIDE SEQUENCE [LARGE SCALE GENOMIC DNA]</scope>
    <source>
        <strain evidence="1 2">SEMIA 4074</strain>
    </source>
</reference>
<sequence>MAIDELEGGPWRPANGTDGMDFEFHWCSHCLNRNGDGPWEDEFGNDIDGCCPILEDAAWCEQPRELIIRNGMPWCKAFREDPAEPARCFFTKEMGL</sequence>
<name>A0A7W6MHD2_9HYPH</name>
<organism evidence="1 2">
    <name type="scientific">Rhizobium aethiopicum</name>
    <dbReference type="NCBI Taxonomy" id="1138170"/>
    <lineage>
        <taxon>Bacteria</taxon>
        <taxon>Pseudomonadati</taxon>
        <taxon>Pseudomonadota</taxon>
        <taxon>Alphaproteobacteria</taxon>
        <taxon>Hyphomicrobiales</taxon>
        <taxon>Rhizobiaceae</taxon>
        <taxon>Rhizobium/Agrobacterium group</taxon>
        <taxon>Rhizobium</taxon>
    </lineage>
</organism>
<dbReference type="AlphaFoldDB" id="A0A7W6MHD2"/>
<dbReference type="RefSeq" id="WP_184457009.1">
    <property type="nucleotide sequence ID" value="NZ_JACIFV010000009.1"/>
</dbReference>
<accession>A0A7W6MHD2</accession>
<dbReference type="EMBL" id="JACIFV010000009">
    <property type="protein sequence ID" value="MBB4192760.1"/>
    <property type="molecule type" value="Genomic_DNA"/>
</dbReference>
<dbReference type="Proteomes" id="UP000524492">
    <property type="component" value="Unassembled WGS sequence"/>
</dbReference>
<evidence type="ECO:0000313" key="1">
    <source>
        <dbReference type="EMBL" id="MBB4192760.1"/>
    </source>
</evidence>
<comment type="caution">
    <text evidence="1">The sequence shown here is derived from an EMBL/GenBank/DDBJ whole genome shotgun (WGS) entry which is preliminary data.</text>
</comment>
<protein>
    <submittedName>
        <fullName evidence="1">Uncharacterized protein</fullName>
    </submittedName>
</protein>
<evidence type="ECO:0000313" key="2">
    <source>
        <dbReference type="Proteomes" id="UP000524492"/>
    </source>
</evidence>
<proteinExistence type="predicted"/>
<gene>
    <name evidence="1" type="ORF">GGD53_002920</name>
</gene>
<keyword evidence="2" id="KW-1185">Reference proteome</keyword>